<dbReference type="PROSITE" id="PS51462">
    <property type="entry name" value="NUDIX"/>
    <property type="match status" value="1"/>
</dbReference>
<evidence type="ECO:0000313" key="6">
    <source>
        <dbReference type="Proteomes" id="UP000470213"/>
    </source>
</evidence>
<feature type="domain" description="Nudix hydrolase" evidence="4">
    <location>
        <begin position="36"/>
        <end position="156"/>
    </location>
</feature>
<comment type="cofactor">
    <cofactor evidence="1">
        <name>Mg(2+)</name>
        <dbReference type="ChEBI" id="CHEBI:18420"/>
    </cofactor>
</comment>
<organism evidence="5 6">
    <name type="scientific">Alteromonas profundi</name>
    <dbReference type="NCBI Taxonomy" id="2696062"/>
    <lineage>
        <taxon>Bacteria</taxon>
        <taxon>Pseudomonadati</taxon>
        <taxon>Pseudomonadota</taxon>
        <taxon>Gammaproteobacteria</taxon>
        <taxon>Alteromonadales</taxon>
        <taxon>Alteromonadaceae</taxon>
        <taxon>Alteromonas/Salinimonas group</taxon>
        <taxon>Alteromonas</taxon>
    </lineage>
</organism>
<dbReference type="AlphaFoldDB" id="A0A7X5RL10"/>
<proteinExistence type="predicted"/>
<dbReference type="RefSeq" id="WP_163085363.1">
    <property type="nucleotide sequence ID" value="NZ_JAAAWN010000011.1"/>
</dbReference>
<dbReference type="InterPro" id="IPR000086">
    <property type="entry name" value="NUDIX_hydrolase_dom"/>
</dbReference>
<evidence type="ECO:0000313" key="5">
    <source>
        <dbReference type="EMBL" id="NDV91548.1"/>
    </source>
</evidence>
<feature type="chain" id="PRO_5031502822" evidence="3">
    <location>
        <begin position="19"/>
        <end position="172"/>
    </location>
</feature>
<dbReference type="SUPFAM" id="SSF55811">
    <property type="entry name" value="Nudix"/>
    <property type="match status" value="1"/>
</dbReference>
<keyword evidence="6" id="KW-1185">Reference proteome</keyword>
<comment type="caution">
    <text evidence="5">The sequence shown here is derived from an EMBL/GenBank/DDBJ whole genome shotgun (WGS) entry which is preliminary data.</text>
</comment>
<dbReference type="Pfam" id="PF00293">
    <property type="entry name" value="NUDIX"/>
    <property type="match status" value="1"/>
</dbReference>
<name>A0A7X5RL10_9ALTE</name>
<gene>
    <name evidence="5" type="ORF">GTH32_10170</name>
</gene>
<evidence type="ECO:0000256" key="3">
    <source>
        <dbReference type="SAM" id="SignalP"/>
    </source>
</evidence>
<dbReference type="PROSITE" id="PS51257">
    <property type="entry name" value="PROKAR_LIPOPROTEIN"/>
    <property type="match status" value="1"/>
</dbReference>
<feature type="signal peptide" evidence="3">
    <location>
        <begin position="1"/>
        <end position="18"/>
    </location>
</feature>
<accession>A0A7X5RL10</accession>
<reference evidence="5 6" key="1">
    <citation type="submission" date="2020-01" db="EMBL/GenBank/DDBJ databases">
        <authorList>
            <person name="Chen J."/>
            <person name="Zhu S."/>
            <person name="Yang J."/>
        </authorList>
    </citation>
    <scope>NUCLEOTIDE SEQUENCE [LARGE SCALE GENOMIC DNA]</scope>
    <source>
        <strain evidence="5 6">345S023</strain>
    </source>
</reference>
<dbReference type="GO" id="GO:0016787">
    <property type="term" value="F:hydrolase activity"/>
    <property type="evidence" value="ECO:0007669"/>
    <property type="project" value="UniProtKB-KW"/>
</dbReference>
<dbReference type="EMBL" id="JAAAWN010000011">
    <property type="protein sequence ID" value="NDV91548.1"/>
    <property type="molecule type" value="Genomic_DNA"/>
</dbReference>
<keyword evidence="3" id="KW-0732">Signal</keyword>
<sequence length="172" mass="18891">MCIKFRLTVIFVVLTLFACTDTAPSAPMCRAVAQPTHTEKSAACIIKVQDKVVLIGHRLSGRLDFPGGGRNNDEALPCTAHREVWEETGFNVLVGPKLTVTDNGMALFACQGGEDLANLPTTFSPPAWAKVEVEYLKKVDPFLISHKALRFSEDLLPLRDGFTAHTMKEHNP</sequence>
<protein>
    <submittedName>
        <fullName evidence="5">NUDIX domain-containing protein</fullName>
    </submittedName>
</protein>
<dbReference type="InterPro" id="IPR020084">
    <property type="entry name" value="NUDIX_hydrolase_CS"/>
</dbReference>
<dbReference type="PROSITE" id="PS00893">
    <property type="entry name" value="NUDIX_BOX"/>
    <property type="match status" value="1"/>
</dbReference>
<dbReference type="InterPro" id="IPR015797">
    <property type="entry name" value="NUDIX_hydrolase-like_dom_sf"/>
</dbReference>
<evidence type="ECO:0000259" key="4">
    <source>
        <dbReference type="PROSITE" id="PS51462"/>
    </source>
</evidence>
<keyword evidence="2" id="KW-0378">Hydrolase</keyword>
<evidence type="ECO:0000256" key="1">
    <source>
        <dbReference type="ARBA" id="ARBA00001946"/>
    </source>
</evidence>
<evidence type="ECO:0000256" key="2">
    <source>
        <dbReference type="ARBA" id="ARBA00022801"/>
    </source>
</evidence>
<dbReference type="Proteomes" id="UP000470213">
    <property type="component" value="Unassembled WGS sequence"/>
</dbReference>
<dbReference type="Gene3D" id="3.90.79.10">
    <property type="entry name" value="Nucleoside Triphosphate Pyrophosphohydrolase"/>
    <property type="match status" value="1"/>
</dbReference>